<reference evidence="2 3" key="1">
    <citation type="journal article" date="2017" name="Nat. Commun.">
        <title>Genome assembly with in vitro proximity ligation data and whole-genome triplication in lettuce.</title>
        <authorList>
            <person name="Reyes-Chin-Wo S."/>
            <person name="Wang Z."/>
            <person name="Yang X."/>
            <person name="Kozik A."/>
            <person name="Arikit S."/>
            <person name="Song C."/>
            <person name="Xia L."/>
            <person name="Froenicke L."/>
            <person name="Lavelle D.O."/>
            <person name="Truco M.J."/>
            <person name="Xia R."/>
            <person name="Zhu S."/>
            <person name="Xu C."/>
            <person name="Xu H."/>
            <person name="Xu X."/>
            <person name="Cox K."/>
            <person name="Korf I."/>
            <person name="Meyers B.C."/>
            <person name="Michelmore R.W."/>
        </authorList>
    </citation>
    <scope>NUCLEOTIDE SEQUENCE [LARGE SCALE GENOMIC DNA]</scope>
    <source>
        <strain evidence="3">cv. Salinas</strain>
        <tissue evidence="2">Seedlings</tissue>
    </source>
</reference>
<feature type="region of interest" description="Disordered" evidence="1">
    <location>
        <begin position="197"/>
        <end position="220"/>
    </location>
</feature>
<comment type="caution">
    <text evidence="2">The sequence shown here is derived from an EMBL/GenBank/DDBJ whole genome shotgun (WGS) entry which is preliminary data.</text>
</comment>
<dbReference type="AlphaFoldDB" id="A0A9R1WQ51"/>
<feature type="compositionally biased region" description="Basic and acidic residues" evidence="1">
    <location>
        <begin position="85"/>
        <end position="143"/>
    </location>
</feature>
<evidence type="ECO:0000313" key="2">
    <source>
        <dbReference type="EMBL" id="KAJ0228268.1"/>
    </source>
</evidence>
<dbReference type="EMBL" id="NBSK02000001">
    <property type="protein sequence ID" value="KAJ0228268.1"/>
    <property type="molecule type" value="Genomic_DNA"/>
</dbReference>
<feature type="region of interest" description="Disordered" evidence="1">
    <location>
        <begin position="76"/>
        <end position="154"/>
    </location>
</feature>
<evidence type="ECO:0000313" key="3">
    <source>
        <dbReference type="Proteomes" id="UP000235145"/>
    </source>
</evidence>
<feature type="compositionally biased region" description="Basic and acidic residues" evidence="1">
    <location>
        <begin position="197"/>
        <end position="217"/>
    </location>
</feature>
<evidence type="ECO:0000256" key="1">
    <source>
        <dbReference type="SAM" id="MobiDB-lite"/>
    </source>
</evidence>
<feature type="compositionally biased region" description="Polar residues" evidence="1">
    <location>
        <begin position="144"/>
        <end position="154"/>
    </location>
</feature>
<gene>
    <name evidence="2" type="ORF">LSAT_V11C100046810</name>
</gene>
<sequence>MKNEEFVNEQDEGDTYLGDSYSDKDEDDFVKRMKENPNSKLNDAIKKFPEKQSFRIFKEKMTNIIVEEKTKNTTLFEFPCNEIGVEDKDGNGDKDNENDRSQLKNEGIKNDGDNNQKEDKDGKIIEDENDEPKNNDESKETNNHGETIQQSENENLFDKVVDNIMDNVLGIGFLSLNRSLMTRSKSNTPISQVIREKGKSEGVHKQGEEVEKRKGDDMAMESLNMEIKEEQKLRTQKMEV</sequence>
<keyword evidence="3" id="KW-1185">Reference proteome</keyword>
<name>A0A9R1WQ51_LACSA</name>
<feature type="region of interest" description="Disordered" evidence="1">
    <location>
        <begin position="1"/>
        <end position="24"/>
    </location>
</feature>
<feature type="compositionally biased region" description="Acidic residues" evidence="1">
    <location>
        <begin position="1"/>
        <end position="14"/>
    </location>
</feature>
<proteinExistence type="predicted"/>
<dbReference type="Proteomes" id="UP000235145">
    <property type="component" value="Unassembled WGS sequence"/>
</dbReference>
<accession>A0A9R1WQ51</accession>
<organism evidence="2 3">
    <name type="scientific">Lactuca sativa</name>
    <name type="common">Garden lettuce</name>
    <dbReference type="NCBI Taxonomy" id="4236"/>
    <lineage>
        <taxon>Eukaryota</taxon>
        <taxon>Viridiplantae</taxon>
        <taxon>Streptophyta</taxon>
        <taxon>Embryophyta</taxon>
        <taxon>Tracheophyta</taxon>
        <taxon>Spermatophyta</taxon>
        <taxon>Magnoliopsida</taxon>
        <taxon>eudicotyledons</taxon>
        <taxon>Gunneridae</taxon>
        <taxon>Pentapetalae</taxon>
        <taxon>asterids</taxon>
        <taxon>campanulids</taxon>
        <taxon>Asterales</taxon>
        <taxon>Asteraceae</taxon>
        <taxon>Cichorioideae</taxon>
        <taxon>Cichorieae</taxon>
        <taxon>Lactucinae</taxon>
        <taxon>Lactuca</taxon>
    </lineage>
</organism>
<protein>
    <submittedName>
        <fullName evidence="2">Uncharacterized protein</fullName>
    </submittedName>
</protein>